<keyword evidence="3" id="KW-1185">Reference proteome</keyword>
<dbReference type="Pfam" id="PF00668">
    <property type="entry name" value="Condensation"/>
    <property type="match status" value="1"/>
</dbReference>
<dbReference type="Gene3D" id="3.30.559.30">
    <property type="entry name" value="Nonribosomal peptide synthetase, condensation domain"/>
    <property type="match status" value="1"/>
</dbReference>
<dbReference type="EMBL" id="JAZDUE010000003">
    <property type="protein sequence ID" value="MEE4022477.1"/>
    <property type="molecule type" value="Genomic_DNA"/>
</dbReference>
<dbReference type="SUPFAM" id="SSF52777">
    <property type="entry name" value="CoA-dependent acyltransferases"/>
    <property type="match status" value="2"/>
</dbReference>
<dbReference type="Proteomes" id="UP001335729">
    <property type="component" value="Unassembled WGS sequence"/>
</dbReference>
<dbReference type="RefSeq" id="WP_330503776.1">
    <property type="nucleotide sequence ID" value="NZ_JAZDUE010000003.1"/>
</dbReference>
<comment type="caution">
    <text evidence="2">The sequence shown here is derived from an EMBL/GenBank/DDBJ whole genome shotgun (WGS) entry which is preliminary data.</text>
</comment>
<dbReference type="InterPro" id="IPR023213">
    <property type="entry name" value="CAT-like_dom_sf"/>
</dbReference>
<reference evidence="2 3" key="1">
    <citation type="submission" date="2024-01" db="EMBL/GenBank/DDBJ databases">
        <title>Draft genome sequence of Gordonia sp. PKS22-38.</title>
        <authorList>
            <person name="Suphannarot A."/>
            <person name="Mingma R."/>
        </authorList>
    </citation>
    <scope>NUCLEOTIDE SEQUENCE [LARGE SCALE GENOMIC DNA]</scope>
    <source>
        <strain evidence="2 3">PKS22-38</strain>
    </source>
</reference>
<gene>
    <name evidence="2" type="ORF">V1Y59_05240</name>
</gene>
<protein>
    <submittedName>
        <fullName evidence="2">Condensation domain-containing protein</fullName>
    </submittedName>
</protein>
<dbReference type="InterPro" id="IPR001242">
    <property type="entry name" value="Condensation_dom"/>
</dbReference>
<evidence type="ECO:0000313" key="3">
    <source>
        <dbReference type="Proteomes" id="UP001335729"/>
    </source>
</evidence>
<evidence type="ECO:0000313" key="2">
    <source>
        <dbReference type="EMBL" id="MEE4022477.1"/>
    </source>
</evidence>
<sequence>MSRVPILRAPLVGGSTVEWRLAEPDRAASEAVRTTEGLSFLQQDHVRACLEKRERGAPHTGTATSVTVFDEPLDRDAMAAALTLFTRRHEELRAMYPADEHGPFRAVAPAEATRYVTVEIGDAVAADDVLAHVIDRVVSEAHFDVMPGIIFGAVDDGNRFTFYTACDHSHTDGYSQFMGVAEIARLYRSIRDGGEPAAPTAGGFGDLIRAEAQVARSVDPGDPRVGIWREILSDHDRRVPGFPFDLGLADGELAPALPVQRVLADADHLAAIDARRAVDGASMAGVLYAALAAAQRELLGVERFFTATVLSTRSADTLDTQGWLCNFAPVAFAIPSGVAFGGLVATATAAVARARDLAGLPVHVVLALLAGDGSYVPTPGSPQMVSYIDFRRIPGNDDPALQKLTCFQAVGETKNANTWLTRYADHLVLDGHIPDNATARTSFDRYIDSIERWITAYAAGDDSEVLVGPPVQVST</sequence>
<proteinExistence type="predicted"/>
<dbReference type="Gene3D" id="3.30.559.10">
    <property type="entry name" value="Chloramphenicol acetyltransferase-like domain"/>
    <property type="match status" value="1"/>
</dbReference>
<feature type="domain" description="Condensation" evidence="1">
    <location>
        <begin position="65"/>
        <end position="363"/>
    </location>
</feature>
<organism evidence="2 3">
    <name type="scientific">Gordonia prachuapensis</name>
    <dbReference type="NCBI Taxonomy" id="3115651"/>
    <lineage>
        <taxon>Bacteria</taxon>
        <taxon>Bacillati</taxon>
        <taxon>Actinomycetota</taxon>
        <taxon>Actinomycetes</taxon>
        <taxon>Mycobacteriales</taxon>
        <taxon>Gordoniaceae</taxon>
        <taxon>Gordonia</taxon>
    </lineage>
</organism>
<name>A0ABU7MQ74_9ACTN</name>
<evidence type="ECO:0000259" key="1">
    <source>
        <dbReference type="Pfam" id="PF00668"/>
    </source>
</evidence>
<accession>A0ABU7MQ74</accession>